<reference evidence="1" key="1">
    <citation type="journal article" date="2023" name="Front. Mar. Sci.">
        <title>A new Merluccius polli reference genome to investigate the effects of global change in West African waters.</title>
        <authorList>
            <person name="Mateo J.L."/>
            <person name="Blanco-Fernandez C."/>
            <person name="Garcia-Vazquez E."/>
            <person name="Machado-Schiaffino G."/>
        </authorList>
    </citation>
    <scope>NUCLEOTIDE SEQUENCE</scope>
    <source>
        <strain evidence="1">C29</strain>
        <tissue evidence="1">Fin</tissue>
    </source>
</reference>
<proteinExistence type="predicted"/>
<name>A0AA47N203_MERPO</name>
<sequence length="117" mass="12970">MVSTILVILRVCVAILKFSSIKVSIREKSAVAKSFSYDTELQLEKGNADYKADQKALTINAEFLRITLLSQFLSQLDRHSNCLLSIFKTKGRAMGQKISGTIQILDQPPQVSYGFAA</sequence>
<dbReference type="AlphaFoldDB" id="A0AA47N203"/>
<organism evidence="1 2">
    <name type="scientific">Merluccius polli</name>
    <name type="common">Benguela hake</name>
    <name type="synonym">Merluccius cadenati</name>
    <dbReference type="NCBI Taxonomy" id="89951"/>
    <lineage>
        <taxon>Eukaryota</taxon>
        <taxon>Metazoa</taxon>
        <taxon>Chordata</taxon>
        <taxon>Craniata</taxon>
        <taxon>Vertebrata</taxon>
        <taxon>Euteleostomi</taxon>
        <taxon>Actinopterygii</taxon>
        <taxon>Neopterygii</taxon>
        <taxon>Teleostei</taxon>
        <taxon>Neoteleostei</taxon>
        <taxon>Acanthomorphata</taxon>
        <taxon>Zeiogadaria</taxon>
        <taxon>Gadariae</taxon>
        <taxon>Gadiformes</taxon>
        <taxon>Gadoidei</taxon>
        <taxon>Merlucciidae</taxon>
        <taxon>Merluccius</taxon>
    </lineage>
</organism>
<keyword evidence="2" id="KW-1185">Reference proteome</keyword>
<dbReference type="Proteomes" id="UP001174136">
    <property type="component" value="Unassembled WGS sequence"/>
</dbReference>
<dbReference type="EMBL" id="JAOPHQ010001441">
    <property type="protein sequence ID" value="KAK0150764.1"/>
    <property type="molecule type" value="Genomic_DNA"/>
</dbReference>
<accession>A0AA47N203</accession>
<evidence type="ECO:0000313" key="2">
    <source>
        <dbReference type="Proteomes" id="UP001174136"/>
    </source>
</evidence>
<gene>
    <name evidence="1" type="ORF">N1851_008130</name>
</gene>
<evidence type="ECO:0000313" key="1">
    <source>
        <dbReference type="EMBL" id="KAK0150764.1"/>
    </source>
</evidence>
<comment type="caution">
    <text evidence="1">The sequence shown here is derived from an EMBL/GenBank/DDBJ whole genome shotgun (WGS) entry which is preliminary data.</text>
</comment>
<protein>
    <submittedName>
        <fullName evidence="1">Uncharacterized protein</fullName>
    </submittedName>
</protein>